<evidence type="ECO:0000313" key="7">
    <source>
        <dbReference type="Proteomes" id="UP000521943"/>
    </source>
</evidence>
<organism evidence="6 7">
    <name type="scientific">Ephemerocybe angulata</name>
    <dbReference type="NCBI Taxonomy" id="980116"/>
    <lineage>
        <taxon>Eukaryota</taxon>
        <taxon>Fungi</taxon>
        <taxon>Dikarya</taxon>
        <taxon>Basidiomycota</taxon>
        <taxon>Agaricomycotina</taxon>
        <taxon>Agaricomycetes</taxon>
        <taxon>Agaricomycetidae</taxon>
        <taxon>Agaricales</taxon>
        <taxon>Agaricineae</taxon>
        <taxon>Psathyrellaceae</taxon>
        <taxon>Ephemerocybe</taxon>
    </lineage>
</organism>
<dbReference type="Pfam" id="PF01753">
    <property type="entry name" value="zf-MYND"/>
    <property type="match status" value="1"/>
</dbReference>
<evidence type="ECO:0000256" key="4">
    <source>
        <dbReference type="PROSITE-ProRule" id="PRU00134"/>
    </source>
</evidence>
<feature type="domain" description="MYND-type" evidence="5">
    <location>
        <begin position="433"/>
        <end position="481"/>
    </location>
</feature>
<sequence length="664" mass="75104">MDPYLCSGAWSFERRQEFRAQERNLIALRNNPNTLKSLEDLLEILKHEDSANPRYAQDSHGTAHYAMKGLMFVVLRCMDPASPISPSTKQATIDRLLASFDVIEDLTSYLVSPATLERPNFLPDCVDRREEYSQVVAQGLLVLLSLDPSIFKYVCSSTTSIDLVLRLWTLTAGKGRDKQPCANIESESPGGCPIVRLMVHCVLNDEGLAVFIDRIGSREAGFPRRVARRTIQRLDAARIKALEGHGETVRAALTYLRELILIIDRLVVDPLMQRAFEHHDYARKLAETIQSFAQPLQVLDPSQCPNDLGICVTVTMRAILCSAQSNQPRNLALALEHGLMDTFVSLLKVCQAWQEGPGNLSICIAGLKSYLPWPAVLEQLRPYYTSKTRLEAEKTAGRISELLGRRWRIFNVSLWEHFQAYNLWDRKARLCDNLECQRAFNRGDMTASSPISRECSGCSAFVYCGELCQREDWDARHSTECTSARIDSITRKTAPGAWYSPHQRAYHVAIIEYRFNCLLARCVDPYVITRAYEAGTMAPPTFSAIALALLEQNGIKKSSRFFHLKTSSVYGSEGPFLEIKQGQYPLRPLPCATELGYLQPRMDEYLKESGALKGEVELGNAAQEEDRRTVKYVECTFNLSKSTEVHVMVKMRLHWDERRGVGRF</sequence>
<dbReference type="AlphaFoldDB" id="A0A8H6HE65"/>
<name>A0A8H6HE65_9AGAR</name>
<dbReference type="GO" id="GO:0008270">
    <property type="term" value="F:zinc ion binding"/>
    <property type="evidence" value="ECO:0007669"/>
    <property type="project" value="UniProtKB-KW"/>
</dbReference>
<accession>A0A8H6HE65</accession>
<evidence type="ECO:0000313" key="6">
    <source>
        <dbReference type="EMBL" id="KAF6745410.1"/>
    </source>
</evidence>
<keyword evidence="1" id="KW-0479">Metal-binding</keyword>
<dbReference type="OrthoDB" id="2923501at2759"/>
<evidence type="ECO:0000259" key="5">
    <source>
        <dbReference type="PROSITE" id="PS50865"/>
    </source>
</evidence>
<dbReference type="Gene3D" id="6.10.140.2220">
    <property type="match status" value="1"/>
</dbReference>
<dbReference type="InterPro" id="IPR002893">
    <property type="entry name" value="Znf_MYND"/>
</dbReference>
<evidence type="ECO:0000256" key="1">
    <source>
        <dbReference type="ARBA" id="ARBA00022723"/>
    </source>
</evidence>
<gene>
    <name evidence="6" type="ORF">DFP72DRAFT_1176341</name>
</gene>
<evidence type="ECO:0000256" key="2">
    <source>
        <dbReference type="ARBA" id="ARBA00022771"/>
    </source>
</evidence>
<dbReference type="EMBL" id="JACGCI010000106">
    <property type="protein sequence ID" value="KAF6745410.1"/>
    <property type="molecule type" value="Genomic_DNA"/>
</dbReference>
<dbReference type="Proteomes" id="UP000521943">
    <property type="component" value="Unassembled WGS sequence"/>
</dbReference>
<keyword evidence="7" id="KW-1185">Reference proteome</keyword>
<keyword evidence="2 4" id="KW-0863">Zinc-finger</keyword>
<dbReference type="SUPFAM" id="SSF144232">
    <property type="entry name" value="HIT/MYND zinc finger-like"/>
    <property type="match status" value="1"/>
</dbReference>
<protein>
    <recommendedName>
        <fullName evidence="5">MYND-type domain-containing protein</fullName>
    </recommendedName>
</protein>
<evidence type="ECO:0000256" key="3">
    <source>
        <dbReference type="ARBA" id="ARBA00022833"/>
    </source>
</evidence>
<proteinExistence type="predicted"/>
<dbReference type="PROSITE" id="PS50865">
    <property type="entry name" value="ZF_MYND_2"/>
    <property type="match status" value="1"/>
</dbReference>
<comment type="caution">
    <text evidence="6">The sequence shown here is derived from an EMBL/GenBank/DDBJ whole genome shotgun (WGS) entry which is preliminary data.</text>
</comment>
<keyword evidence="3" id="KW-0862">Zinc</keyword>
<reference evidence="6 7" key="1">
    <citation type="submission" date="2020-07" db="EMBL/GenBank/DDBJ databases">
        <title>Comparative genomics of pyrophilous fungi reveals a link between fire events and developmental genes.</title>
        <authorList>
            <consortium name="DOE Joint Genome Institute"/>
            <person name="Steindorff A.S."/>
            <person name="Carver A."/>
            <person name="Calhoun S."/>
            <person name="Stillman K."/>
            <person name="Liu H."/>
            <person name="Lipzen A."/>
            <person name="Pangilinan J."/>
            <person name="Labutti K."/>
            <person name="Bruns T.D."/>
            <person name="Grigoriev I.V."/>
        </authorList>
    </citation>
    <scope>NUCLEOTIDE SEQUENCE [LARGE SCALE GENOMIC DNA]</scope>
    <source>
        <strain evidence="6 7">CBS 144469</strain>
    </source>
</reference>